<evidence type="ECO:0000256" key="1">
    <source>
        <dbReference type="SAM" id="Phobius"/>
    </source>
</evidence>
<keyword evidence="1" id="KW-0812">Transmembrane</keyword>
<dbReference type="GeneID" id="62229391"/>
<dbReference type="Proteomes" id="UP000783213">
    <property type="component" value="Unassembled WGS sequence"/>
</dbReference>
<reference evidence="2 3" key="1">
    <citation type="journal article" date="2020" name="Genome Biol. Evol.">
        <title>Comparative genomics of Sclerotiniaceae.</title>
        <authorList>
            <person name="Valero Jimenez C.A."/>
            <person name="Steentjes M."/>
            <person name="Scholten O.E."/>
            <person name="Van Kan J.A.L."/>
        </authorList>
    </citation>
    <scope>NUCLEOTIDE SEQUENCE [LARGE SCALE GENOMIC DNA]</scope>
    <source>
        <strain evidence="2 3">B1</strain>
    </source>
</reference>
<keyword evidence="1" id="KW-0472">Membrane</keyword>
<proteinExistence type="predicted"/>
<name>A0ABQ7IYM3_9HELO</name>
<comment type="caution">
    <text evidence="2">The sequence shown here is derived from an EMBL/GenBank/DDBJ whole genome shotgun (WGS) entry which is preliminary data.</text>
</comment>
<evidence type="ECO:0000313" key="2">
    <source>
        <dbReference type="EMBL" id="KAF7936398.1"/>
    </source>
</evidence>
<evidence type="ECO:0000313" key="3">
    <source>
        <dbReference type="Proteomes" id="UP000783213"/>
    </source>
</evidence>
<dbReference type="EMBL" id="RCSX01000004">
    <property type="protein sequence ID" value="KAF7936398.1"/>
    <property type="molecule type" value="Genomic_DNA"/>
</dbReference>
<keyword evidence="3" id="KW-1185">Reference proteome</keyword>
<accession>A0ABQ7IYM3</accession>
<feature type="transmembrane region" description="Helical" evidence="1">
    <location>
        <begin position="115"/>
        <end position="131"/>
    </location>
</feature>
<keyword evidence="1" id="KW-1133">Transmembrane helix</keyword>
<protein>
    <submittedName>
        <fullName evidence="2">Uncharacterized protein</fullName>
    </submittedName>
</protein>
<dbReference type="RefSeq" id="XP_038813976.1">
    <property type="nucleotide sequence ID" value="XM_038950237.1"/>
</dbReference>
<sequence>MGALPQYKGQSRPDVYLTKLVQIGMQNGLTHRKRPKNMSPSDMRQYLTSLLVQNHQCDVEDAREIASYWVYGRGSDFYQYDLDTFKDMFGDEIGMLFFLYSRGLTPGGRLKDKHWKLWLFLAVCIFVLFSWNRHSGNFEEN</sequence>
<gene>
    <name evidence="2" type="ORF">EAE98_002617</name>
</gene>
<organism evidence="2 3">
    <name type="scientific">Botrytis deweyae</name>
    <dbReference type="NCBI Taxonomy" id="2478750"/>
    <lineage>
        <taxon>Eukaryota</taxon>
        <taxon>Fungi</taxon>
        <taxon>Dikarya</taxon>
        <taxon>Ascomycota</taxon>
        <taxon>Pezizomycotina</taxon>
        <taxon>Leotiomycetes</taxon>
        <taxon>Helotiales</taxon>
        <taxon>Sclerotiniaceae</taxon>
        <taxon>Botrytis</taxon>
    </lineage>
</organism>